<dbReference type="STRING" id="22663.A0A2I0HPH2"/>
<evidence type="ECO:0000313" key="2">
    <source>
        <dbReference type="EMBL" id="PKI33592.1"/>
    </source>
</evidence>
<dbReference type="EMBL" id="PGOL01006553">
    <property type="protein sequence ID" value="PKI33592.1"/>
    <property type="molecule type" value="Genomic_DNA"/>
</dbReference>
<dbReference type="InterPro" id="IPR056924">
    <property type="entry name" value="SH3_Tf2-1"/>
</dbReference>
<dbReference type="SUPFAM" id="SSF53098">
    <property type="entry name" value="Ribonuclease H-like"/>
    <property type="match status" value="1"/>
</dbReference>
<dbReference type="Gene3D" id="3.30.420.10">
    <property type="entry name" value="Ribonuclease H-like superfamily/Ribonuclease H"/>
    <property type="match status" value="1"/>
</dbReference>
<accession>A0A2I0HPH2</accession>
<dbReference type="InterPro" id="IPR050951">
    <property type="entry name" value="Retrovirus_Pol_polyprotein"/>
</dbReference>
<name>A0A2I0HPH2_PUNGR</name>
<dbReference type="PANTHER" id="PTHR37984">
    <property type="entry name" value="PROTEIN CBG26694"/>
    <property type="match status" value="1"/>
</dbReference>
<dbReference type="InterPro" id="IPR012337">
    <property type="entry name" value="RNaseH-like_sf"/>
</dbReference>
<organism evidence="2 3">
    <name type="scientific">Punica granatum</name>
    <name type="common">Pomegranate</name>
    <dbReference type="NCBI Taxonomy" id="22663"/>
    <lineage>
        <taxon>Eukaryota</taxon>
        <taxon>Viridiplantae</taxon>
        <taxon>Streptophyta</taxon>
        <taxon>Embryophyta</taxon>
        <taxon>Tracheophyta</taxon>
        <taxon>Spermatophyta</taxon>
        <taxon>Magnoliopsida</taxon>
        <taxon>eudicotyledons</taxon>
        <taxon>Gunneridae</taxon>
        <taxon>Pentapetalae</taxon>
        <taxon>rosids</taxon>
        <taxon>malvids</taxon>
        <taxon>Myrtales</taxon>
        <taxon>Lythraceae</taxon>
        <taxon>Punica</taxon>
    </lineage>
</organism>
<dbReference type="AlphaFoldDB" id="A0A2I0HPH2"/>
<sequence length="131" mass="14860">MVNTQLNFSTAYHPQTDGQTEVVNRSLGNLLRGLVGEHVKSWDQKLSPAEFAHNHAVNRSTGFSPFQVDRFSAGDYHKLVARKIGPVEVVEKINSNAYRLKLFSHIHTADVFNAKYRIPYTGDNSDEKIRF</sequence>
<feature type="domain" description="Tf2-1-like SH3-like" evidence="1">
    <location>
        <begin position="73"/>
        <end position="115"/>
    </location>
</feature>
<keyword evidence="3" id="KW-1185">Reference proteome</keyword>
<evidence type="ECO:0000259" key="1">
    <source>
        <dbReference type="Pfam" id="PF24626"/>
    </source>
</evidence>
<protein>
    <recommendedName>
        <fullName evidence="1">Tf2-1-like SH3-like domain-containing protein</fullName>
    </recommendedName>
</protein>
<dbReference type="Proteomes" id="UP000233551">
    <property type="component" value="Unassembled WGS sequence"/>
</dbReference>
<gene>
    <name evidence="2" type="ORF">CRG98_046019</name>
</gene>
<reference evidence="2 3" key="1">
    <citation type="submission" date="2017-11" db="EMBL/GenBank/DDBJ databases">
        <title>De-novo sequencing of pomegranate (Punica granatum L.) genome.</title>
        <authorList>
            <person name="Akparov Z."/>
            <person name="Amiraslanov A."/>
            <person name="Hajiyeva S."/>
            <person name="Abbasov M."/>
            <person name="Kaur K."/>
            <person name="Hamwieh A."/>
            <person name="Solovyev V."/>
            <person name="Salamov A."/>
            <person name="Braich B."/>
            <person name="Kosarev P."/>
            <person name="Mahmoud A."/>
            <person name="Hajiyev E."/>
            <person name="Babayeva S."/>
            <person name="Izzatullayeva V."/>
            <person name="Mammadov A."/>
            <person name="Mammadov A."/>
            <person name="Sharifova S."/>
            <person name="Ojaghi J."/>
            <person name="Eynullazada K."/>
            <person name="Bayramov B."/>
            <person name="Abdulazimova A."/>
            <person name="Shahmuradov I."/>
        </authorList>
    </citation>
    <scope>NUCLEOTIDE SEQUENCE [LARGE SCALE GENOMIC DNA]</scope>
    <source>
        <strain evidence="3">cv. AG2017</strain>
        <tissue evidence="2">Leaf</tissue>
    </source>
</reference>
<evidence type="ECO:0000313" key="3">
    <source>
        <dbReference type="Proteomes" id="UP000233551"/>
    </source>
</evidence>
<dbReference type="GO" id="GO:0003676">
    <property type="term" value="F:nucleic acid binding"/>
    <property type="evidence" value="ECO:0007669"/>
    <property type="project" value="InterPro"/>
</dbReference>
<proteinExistence type="predicted"/>
<dbReference type="InterPro" id="IPR036397">
    <property type="entry name" value="RNaseH_sf"/>
</dbReference>
<comment type="caution">
    <text evidence="2">The sequence shown here is derived from an EMBL/GenBank/DDBJ whole genome shotgun (WGS) entry which is preliminary data.</text>
</comment>
<dbReference type="Pfam" id="PF24626">
    <property type="entry name" value="SH3_Tf2-1"/>
    <property type="match status" value="1"/>
</dbReference>
<dbReference type="PANTHER" id="PTHR37984:SF5">
    <property type="entry name" value="PROTEIN NYNRIN-LIKE"/>
    <property type="match status" value="1"/>
</dbReference>